<evidence type="ECO:0000313" key="3">
    <source>
        <dbReference type="Proteomes" id="UP000651452"/>
    </source>
</evidence>
<keyword evidence="3" id="KW-1185">Reference proteome</keyword>
<evidence type="ECO:0000313" key="2">
    <source>
        <dbReference type="EMBL" id="KAF9697582.1"/>
    </source>
</evidence>
<reference evidence="2" key="2">
    <citation type="submission" date="2020-09" db="EMBL/GenBank/DDBJ databases">
        <title>Reference genome assembly for Australian Ascochyta lentis isolate Al4.</title>
        <authorList>
            <person name="Lee R.C."/>
            <person name="Farfan-Caceres L.M."/>
            <person name="Debler J.W."/>
            <person name="Williams A.H."/>
            <person name="Henares B.M."/>
        </authorList>
    </citation>
    <scope>NUCLEOTIDE SEQUENCE</scope>
    <source>
        <strain evidence="2">Al4</strain>
    </source>
</reference>
<gene>
    <name evidence="2" type="ORF">EKO04_004250</name>
</gene>
<feature type="region of interest" description="Disordered" evidence="1">
    <location>
        <begin position="224"/>
        <end position="263"/>
    </location>
</feature>
<feature type="compositionally biased region" description="Polar residues" evidence="1">
    <location>
        <begin position="180"/>
        <end position="196"/>
    </location>
</feature>
<name>A0A8H7MKU0_9PLEO</name>
<protein>
    <submittedName>
        <fullName evidence="2">Uncharacterized protein</fullName>
    </submittedName>
</protein>
<accession>A0A8H7MKU0</accession>
<sequence length="302" mass="33481">MLPHRMAPHKFHETQLIFVKNVPQESASSVASLYAQYKPLEVRNLYATSRITTLMIALPTADTAASALHRTDGMRVDSTIISVERYNAKQSTVARRETRKKHNVVLAGTGDDEYEADEWEVEEPPESWDDEDDTYVADEPVAVERKISKSDGMSWADVTRGKSVAPDTPSPSAGTPVVTAPQTPIVTPDTPESIQTDAVHQGTPRIMITPATLPPTPLVQYEQLASSSTHSTEDFHTASQNPTPAMRNESEHVYEDSTQATQISDIGQRQREPLNLPIDTTKYIRDRHCAGCAFCKKRLQGR</sequence>
<dbReference type="Proteomes" id="UP000651452">
    <property type="component" value="Unassembled WGS sequence"/>
</dbReference>
<comment type="caution">
    <text evidence="2">The sequence shown here is derived from an EMBL/GenBank/DDBJ whole genome shotgun (WGS) entry which is preliminary data.</text>
</comment>
<feature type="region of interest" description="Disordered" evidence="1">
    <location>
        <begin position="160"/>
        <end position="196"/>
    </location>
</feature>
<proteinExistence type="predicted"/>
<evidence type="ECO:0000256" key="1">
    <source>
        <dbReference type="SAM" id="MobiDB-lite"/>
    </source>
</evidence>
<dbReference type="EMBL" id="RZGK01000007">
    <property type="protein sequence ID" value="KAF9697582.1"/>
    <property type="molecule type" value="Genomic_DNA"/>
</dbReference>
<reference evidence="2" key="1">
    <citation type="submission" date="2018-12" db="EMBL/GenBank/DDBJ databases">
        <authorList>
            <person name="Syme R.A."/>
            <person name="Farfan-Caceres L."/>
            <person name="Lichtenzveig J."/>
        </authorList>
    </citation>
    <scope>NUCLEOTIDE SEQUENCE</scope>
    <source>
        <strain evidence="2">Al4</strain>
    </source>
</reference>
<dbReference type="OrthoDB" id="3669211at2759"/>
<dbReference type="AlphaFoldDB" id="A0A8H7MKU0"/>
<organism evidence="2 3">
    <name type="scientific">Ascochyta lentis</name>
    <dbReference type="NCBI Taxonomy" id="205686"/>
    <lineage>
        <taxon>Eukaryota</taxon>
        <taxon>Fungi</taxon>
        <taxon>Dikarya</taxon>
        <taxon>Ascomycota</taxon>
        <taxon>Pezizomycotina</taxon>
        <taxon>Dothideomycetes</taxon>
        <taxon>Pleosporomycetidae</taxon>
        <taxon>Pleosporales</taxon>
        <taxon>Pleosporineae</taxon>
        <taxon>Didymellaceae</taxon>
        <taxon>Ascochyta</taxon>
    </lineage>
</organism>